<dbReference type="PANTHER" id="PTHR42781">
    <property type="entry name" value="SPERMIDINE/PUTRESCINE IMPORT ATP-BINDING PROTEIN POTA"/>
    <property type="match status" value="1"/>
</dbReference>
<dbReference type="KEGG" id="sbae:DSM104329_03199"/>
<dbReference type="AlphaFoldDB" id="A0A9E6XZA7"/>
<evidence type="ECO:0000259" key="4">
    <source>
        <dbReference type="PROSITE" id="PS50893"/>
    </source>
</evidence>
<dbReference type="PANTHER" id="PTHR42781:SF4">
    <property type="entry name" value="SPERMIDINE_PUTRESCINE IMPORT ATP-BINDING PROTEIN POTA"/>
    <property type="match status" value="1"/>
</dbReference>
<dbReference type="SUPFAM" id="SSF52540">
    <property type="entry name" value="P-loop containing nucleoside triphosphate hydrolases"/>
    <property type="match status" value="1"/>
</dbReference>
<keyword evidence="6" id="KW-1185">Reference proteome</keyword>
<dbReference type="SMART" id="SM00382">
    <property type="entry name" value="AAA"/>
    <property type="match status" value="1"/>
</dbReference>
<dbReference type="PROSITE" id="PS50893">
    <property type="entry name" value="ABC_TRANSPORTER_2"/>
    <property type="match status" value="1"/>
</dbReference>
<evidence type="ECO:0000256" key="3">
    <source>
        <dbReference type="ARBA" id="ARBA00022840"/>
    </source>
</evidence>
<evidence type="ECO:0000256" key="2">
    <source>
        <dbReference type="ARBA" id="ARBA00022741"/>
    </source>
</evidence>
<dbReference type="InterPro" id="IPR003439">
    <property type="entry name" value="ABC_transporter-like_ATP-bd"/>
</dbReference>
<dbReference type="EMBL" id="CP087164">
    <property type="protein sequence ID" value="UGS36788.1"/>
    <property type="molecule type" value="Genomic_DNA"/>
</dbReference>
<dbReference type="Gene3D" id="3.40.50.300">
    <property type="entry name" value="P-loop containing nucleotide triphosphate hydrolases"/>
    <property type="match status" value="1"/>
</dbReference>
<keyword evidence="3 5" id="KW-0067">ATP-binding</keyword>
<organism evidence="5 6">
    <name type="scientific">Capillimicrobium parvum</name>
    <dbReference type="NCBI Taxonomy" id="2884022"/>
    <lineage>
        <taxon>Bacteria</taxon>
        <taxon>Bacillati</taxon>
        <taxon>Actinomycetota</taxon>
        <taxon>Thermoleophilia</taxon>
        <taxon>Solirubrobacterales</taxon>
        <taxon>Capillimicrobiaceae</taxon>
        <taxon>Capillimicrobium</taxon>
    </lineage>
</organism>
<feature type="domain" description="ABC transporter" evidence="4">
    <location>
        <begin position="1"/>
        <end position="196"/>
    </location>
</feature>
<dbReference type="GO" id="GO:0016887">
    <property type="term" value="F:ATP hydrolysis activity"/>
    <property type="evidence" value="ECO:0007669"/>
    <property type="project" value="InterPro"/>
</dbReference>
<dbReference type="Proteomes" id="UP001162834">
    <property type="component" value="Chromosome"/>
</dbReference>
<dbReference type="InterPro" id="IPR050093">
    <property type="entry name" value="ABC_SmlMolc_Importer"/>
</dbReference>
<evidence type="ECO:0000256" key="1">
    <source>
        <dbReference type="ARBA" id="ARBA00022448"/>
    </source>
</evidence>
<dbReference type="InterPro" id="IPR003593">
    <property type="entry name" value="AAA+_ATPase"/>
</dbReference>
<reference evidence="5" key="1">
    <citation type="journal article" date="2022" name="Int. J. Syst. Evol. Microbiol.">
        <title>Pseudomonas aegrilactucae sp. nov. and Pseudomonas morbosilactucae sp. nov., pathogens causing bacterial rot of lettuce in Japan.</title>
        <authorList>
            <person name="Sawada H."/>
            <person name="Fujikawa T."/>
            <person name="Satou M."/>
        </authorList>
    </citation>
    <scope>NUCLEOTIDE SEQUENCE</scope>
    <source>
        <strain evidence="5">0166_1</strain>
    </source>
</reference>
<dbReference type="Pfam" id="PF00005">
    <property type="entry name" value="ABC_tran"/>
    <property type="match status" value="1"/>
</dbReference>
<evidence type="ECO:0000313" key="6">
    <source>
        <dbReference type="Proteomes" id="UP001162834"/>
    </source>
</evidence>
<dbReference type="GO" id="GO:0005524">
    <property type="term" value="F:ATP binding"/>
    <property type="evidence" value="ECO:0007669"/>
    <property type="project" value="UniProtKB-KW"/>
</dbReference>
<keyword evidence="2" id="KW-0547">Nucleotide-binding</keyword>
<dbReference type="InterPro" id="IPR017871">
    <property type="entry name" value="ABC_transporter-like_CS"/>
</dbReference>
<dbReference type="PROSITE" id="PS00211">
    <property type="entry name" value="ABC_TRANSPORTER_1"/>
    <property type="match status" value="1"/>
</dbReference>
<evidence type="ECO:0000313" key="5">
    <source>
        <dbReference type="EMBL" id="UGS36788.1"/>
    </source>
</evidence>
<accession>A0A9E6XZA7</accession>
<gene>
    <name evidence="5" type="primary">btuD_4</name>
    <name evidence="5" type="ORF">DSM104329_03199</name>
</gene>
<keyword evidence="1" id="KW-0813">Transport</keyword>
<protein>
    <submittedName>
        <fullName evidence="5">Vitamin B12 import ATP-binding protein BtuD</fullName>
    </submittedName>
</protein>
<proteinExistence type="predicted"/>
<name>A0A9E6XZA7_9ACTN</name>
<dbReference type="InterPro" id="IPR027417">
    <property type="entry name" value="P-loop_NTPase"/>
</dbReference>
<sequence>MGPSGAGKSTVLRGLSGLVTPSRGHVRVGDATWFDADRRVDVAPERRSVGLVPQDYALFPHMTVRKNVSFGARRDIDELLDRLRIRGLAGEHPARLSGGERQRVALARALARDPDVLLLDEPLSALDAATRRAVRDELGEVLHAAGVPTIVVTHDFDEAATLGDRLAVMVAGRFVQIGTPAHLAADPADEFVVEFLGGRVLHGHAEPAGGGAQVRLDGGGLVVLPARSVSGPVRLAVYPWDLRPVAGDAGPDEPVVARGQVSAVSSTRGRVHTRVGELAAECEEADAAALAVGDRASLLLTGTPVLLAASAANGRSADVVAAERAEAAGEPT</sequence>